<reference evidence="2" key="1">
    <citation type="journal article" date="2016" name="Nature">
        <title>The genome of the seagrass Zostera marina reveals angiosperm adaptation to the sea.</title>
        <authorList>
            <person name="Olsen J.L."/>
            <person name="Rouze P."/>
            <person name="Verhelst B."/>
            <person name="Lin Y.-C."/>
            <person name="Bayer T."/>
            <person name="Collen J."/>
            <person name="Dattolo E."/>
            <person name="De Paoli E."/>
            <person name="Dittami S."/>
            <person name="Maumus F."/>
            <person name="Michel G."/>
            <person name="Kersting A."/>
            <person name="Lauritano C."/>
            <person name="Lohaus R."/>
            <person name="Toepel M."/>
            <person name="Tonon T."/>
            <person name="Vanneste K."/>
            <person name="Amirebrahimi M."/>
            <person name="Brakel J."/>
            <person name="Bostroem C."/>
            <person name="Chovatia M."/>
            <person name="Grimwood J."/>
            <person name="Jenkins J.W."/>
            <person name="Jueterbock A."/>
            <person name="Mraz A."/>
            <person name="Stam W.T."/>
            <person name="Tice H."/>
            <person name="Bornberg-Bauer E."/>
            <person name="Green P.J."/>
            <person name="Pearson G.A."/>
            <person name="Procaccini G."/>
            <person name="Duarte C.M."/>
            <person name="Schmutz J."/>
            <person name="Reusch T.B.H."/>
            <person name="Van de Peer Y."/>
        </authorList>
    </citation>
    <scope>NUCLEOTIDE SEQUENCE [LARGE SCALE GENOMIC DNA]</scope>
    <source>
        <strain evidence="2">cv. Finnish</strain>
    </source>
</reference>
<dbReference type="EMBL" id="LFYR01000619">
    <property type="protein sequence ID" value="KMZ72852.1"/>
    <property type="molecule type" value="Genomic_DNA"/>
</dbReference>
<dbReference type="AlphaFoldDB" id="A0A0K9PX76"/>
<proteinExistence type="predicted"/>
<comment type="caution">
    <text evidence="1">The sequence shown here is derived from an EMBL/GenBank/DDBJ whole genome shotgun (WGS) entry which is preliminary data.</text>
</comment>
<accession>A0A0K9PX76</accession>
<evidence type="ECO:0000313" key="1">
    <source>
        <dbReference type="EMBL" id="KMZ72852.1"/>
    </source>
</evidence>
<protein>
    <submittedName>
        <fullName evidence="1">Uncharacterized protein</fullName>
    </submittedName>
</protein>
<name>A0A0K9PX76_ZOSMR</name>
<dbReference type="Proteomes" id="UP000036987">
    <property type="component" value="Unassembled WGS sequence"/>
</dbReference>
<gene>
    <name evidence="1" type="ORF">ZOSMA_159G00160</name>
</gene>
<evidence type="ECO:0000313" key="2">
    <source>
        <dbReference type="Proteomes" id="UP000036987"/>
    </source>
</evidence>
<sequence length="159" mass="17954">MFFTRFSSPSLLQRTGFYKLPLASCSYMRPYSCRDENKTSHEVAGFVPLTCFHPIGREGVYIFRQMGYNNYSPRKKKEKTYAAMMRAALEEFGLELVYLHGVVGGVLVTCADEGVSSRLSALLERINHLLTDVKKRLTILQTAEVTLDGYCACHGVFGY</sequence>
<organism evidence="1 2">
    <name type="scientific">Zostera marina</name>
    <name type="common">Eelgrass</name>
    <dbReference type="NCBI Taxonomy" id="29655"/>
    <lineage>
        <taxon>Eukaryota</taxon>
        <taxon>Viridiplantae</taxon>
        <taxon>Streptophyta</taxon>
        <taxon>Embryophyta</taxon>
        <taxon>Tracheophyta</taxon>
        <taxon>Spermatophyta</taxon>
        <taxon>Magnoliopsida</taxon>
        <taxon>Liliopsida</taxon>
        <taxon>Zosteraceae</taxon>
        <taxon>Zostera</taxon>
    </lineage>
</organism>
<keyword evidence="2" id="KW-1185">Reference proteome</keyword>